<dbReference type="SUPFAM" id="SSF52058">
    <property type="entry name" value="L domain-like"/>
    <property type="match status" value="1"/>
</dbReference>
<organism evidence="4 5">
    <name type="scientific">Phialemonium thermophilum</name>
    <dbReference type="NCBI Taxonomy" id="223376"/>
    <lineage>
        <taxon>Eukaryota</taxon>
        <taxon>Fungi</taxon>
        <taxon>Dikarya</taxon>
        <taxon>Ascomycota</taxon>
        <taxon>Pezizomycotina</taxon>
        <taxon>Sordariomycetes</taxon>
        <taxon>Sordariomycetidae</taxon>
        <taxon>Cephalothecales</taxon>
        <taxon>Cephalothecaceae</taxon>
        <taxon>Phialemonium</taxon>
    </lineage>
</organism>
<dbReference type="SMART" id="SM00369">
    <property type="entry name" value="LRR_TYP"/>
    <property type="match status" value="2"/>
</dbReference>
<dbReference type="InterPro" id="IPR001611">
    <property type="entry name" value="Leu-rich_rpt"/>
</dbReference>
<evidence type="ECO:0000256" key="1">
    <source>
        <dbReference type="ARBA" id="ARBA00022614"/>
    </source>
</evidence>
<name>A0ABR3Y7E7_9PEZI</name>
<evidence type="ECO:0000256" key="2">
    <source>
        <dbReference type="ARBA" id="ARBA00022737"/>
    </source>
</evidence>
<dbReference type="EMBL" id="JAZHXJ010000003">
    <property type="protein sequence ID" value="KAL1884228.1"/>
    <property type="molecule type" value="Genomic_DNA"/>
</dbReference>
<keyword evidence="5" id="KW-1185">Reference proteome</keyword>
<feature type="region of interest" description="Disordered" evidence="3">
    <location>
        <begin position="1"/>
        <end position="57"/>
    </location>
</feature>
<dbReference type="InterPro" id="IPR032675">
    <property type="entry name" value="LRR_dom_sf"/>
</dbReference>
<dbReference type="PANTHER" id="PTHR48051:SF1">
    <property type="entry name" value="RAS SUPPRESSOR PROTEIN 1"/>
    <property type="match status" value="1"/>
</dbReference>
<evidence type="ECO:0000313" key="4">
    <source>
        <dbReference type="EMBL" id="KAL1884228.1"/>
    </source>
</evidence>
<accession>A0ABR3Y7E7</accession>
<sequence length="599" mass="66369">MLKESESPGQGWNNSISSEGDEGVSDPRSSQADSSPDLDAEPTLPKIPSSHNVFTGPKSVFRSRKRAYVEDAAPLFSTSSDPAVFSSDDDPALENLGRRKKRYIGSWFQQVPASSDSALGDEESPCSAIIPKRKRTLRRQFDSGVYVDGLLDSSDIESDVGPVKQLDNRLRTASLGVPAIQSNSDASIRKESNWEHDLIGDKCFDSRHETNSPTKSYLLQGARRAHTPDVSYSHSFLPAKRNGAPTVATRDSAVQDYLLMLVENGDDTVDLSNWGLDYLSNATVGVLSGLVRIPTVVEDVEFEQPDTRINLILSNNFLIRAPGAIFELENLTTLSLRGNQLLELPSSISKCKNLRHLNVSRNRLRYLPGELLDLVNEEGGLLKEIYVSGNPFYQAKRDLIDNQHGELEQQNATCRLVRTPIQYMDTTGNVYSDFKLDDRPEVELEPEWELSPPRQTLRSALSFCSSALPSEGCRVPSLLELALQSVCRASRNDVSLVSHLTDFADYMPNHIRGLLDEAAMSRYQGGPASCNICGRPFVRARTKWLEFLSPVTVSLPSTRQNSALAQIRIDGAPFLRRGCSWKCVPIVRARTSSRHDKSV</sequence>
<gene>
    <name evidence="4" type="ORF">VTK73DRAFT_5364</name>
</gene>
<proteinExistence type="predicted"/>
<dbReference type="Gene3D" id="3.80.10.10">
    <property type="entry name" value="Ribonuclease Inhibitor"/>
    <property type="match status" value="1"/>
</dbReference>
<reference evidence="4 5" key="1">
    <citation type="journal article" date="2024" name="Commun. Biol.">
        <title>Comparative genomic analysis of thermophilic fungi reveals convergent evolutionary adaptations and gene losses.</title>
        <authorList>
            <person name="Steindorff A.S."/>
            <person name="Aguilar-Pontes M.V."/>
            <person name="Robinson A.J."/>
            <person name="Andreopoulos B."/>
            <person name="LaButti K."/>
            <person name="Kuo A."/>
            <person name="Mondo S."/>
            <person name="Riley R."/>
            <person name="Otillar R."/>
            <person name="Haridas S."/>
            <person name="Lipzen A."/>
            <person name="Grimwood J."/>
            <person name="Schmutz J."/>
            <person name="Clum A."/>
            <person name="Reid I.D."/>
            <person name="Moisan M.C."/>
            <person name="Butler G."/>
            <person name="Nguyen T.T.M."/>
            <person name="Dewar K."/>
            <person name="Conant G."/>
            <person name="Drula E."/>
            <person name="Henrissat B."/>
            <person name="Hansel C."/>
            <person name="Singer S."/>
            <person name="Hutchinson M.I."/>
            <person name="de Vries R.P."/>
            <person name="Natvig D.O."/>
            <person name="Powell A.J."/>
            <person name="Tsang A."/>
            <person name="Grigoriev I.V."/>
        </authorList>
    </citation>
    <scope>NUCLEOTIDE SEQUENCE [LARGE SCALE GENOMIC DNA]</scope>
    <source>
        <strain evidence="4 5">ATCC 24622</strain>
    </source>
</reference>
<dbReference type="Pfam" id="PF13855">
    <property type="entry name" value="LRR_8"/>
    <property type="match status" value="1"/>
</dbReference>
<keyword evidence="1" id="KW-0433">Leucine-rich repeat</keyword>
<dbReference type="Proteomes" id="UP001586593">
    <property type="component" value="Unassembled WGS sequence"/>
</dbReference>
<evidence type="ECO:0000313" key="5">
    <source>
        <dbReference type="Proteomes" id="UP001586593"/>
    </source>
</evidence>
<evidence type="ECO:0000256" key="3">
    <source>
        <dbReference type="SAM" id="MobiDB-lite"/>
    </source>
</evidence>
<dbReference type="PROSITE" id="PS51450">
    <property type="entry name" value="LRR"/>
    <property type="match status" value="2"/>
</dbReference>
<protein>
    <submittedName>
        <fullName evidence="4">Uncharacterized protein</fullName>
    </submittedName>
</protein>
<feature type="compositionally biased region" description="Polar residues" evidence="3">
    <location>
        <begin position="7"/>
        <end position="18"/>
    </location>
</feature>
<dbReference type="InterPro" id="IPR050216">
    <property type="entry name" value="LRR_domain-containing"/>
</dbReference>
<dbReference type="PANTHER" id="PTHR48051">
    <property type="match status" value="1"/>
</dbReference>
<keyword evidence="2" id="KW-0677">Repeat</keyword>
<comment type="caution">
    <text evidence="4">The sequence shown here is derived from an EMBL/GenBank/DDBJ whole genome shotgun (WGS) entry which is preliminary data.</text>
</comment>
<dbReference type="InterPro" id="IPR003591">
    <property type="entry name" value="Leu-rich_rpt_typical-subtyp"/>
</dbReference>